<evidence type="ECO:0000256" key="1">
    <source>
        <dbReference type="ARBA" id="ARBA00004906"/>
    </source>
</evidence>
<evidence type="ECO:0000313" key="5">
    <source>
        <dbReference type="EMBL" id="WVZ83227.1"/>
    </source>
</evidence>
<dbReference type="EMBL" id="CP144751">
    <property type="protein sequence ID" value="WVZ83227.1"/>
    <property type="molecule type" value="Genomic_DNA"/>
</dbReference>
<dbReference type="Gene3D" id="3.30.710.10">
    <property type="entry name" value="Potassium Channel Kv1.1, Chain A"/>
    <property type="match status" value="1"/>
</dbReference>
<dbReference type="InterPro" id="IPR000210">
    <property type="entry name" value="BTB/POZ_dom"/>
</dbReference>
<organism evidence="5 6">
    <name type="scientific">Paspalum notatum var. saurae</name>
    <dbReference type="NCBI Taxonomy" id="547442"/>
    <lineage>
        <taxon>Eukaryota</taxon>
        <taxon>Viridiplantae</taxon>
        <taxon>Streptophyta</taxon>
        <taxon>Embryophyta</taxon>
        <taxon>Tracheophyta</taxon>
        <taxon>Spermatophyta</taxon>
        <taxon>Magnoliopsida</taxon>
        <taxon>Liliopsida</taxon>
        <taxon>Poales</taxon>
        <taxon>Poaceae</taxon>
        <taxon>PACMAD clade</taxon>
        <taxon>Panicoideae</taxon>
        <taxon>Andropogonodae</taxon>
        <taxon>Paspaleae</taxon>
        <taxon>Paspalinae</taxon>
        <taxon>Paspalum</taxon>
    </lineage>
</organism>
<evidence type="ECO:0008006" key="7">
    <source>
        <dbReference type="Google" id="ProtNLM"/>
    </source>
</evidence>
<dbReference type="PANTHER" id="PTHR26379">
    <property type="entry name" value="BTB/POZ AND MATH DOMAIN-CONTAINING PROTEIN 1"/>
    <property type="match status" value="1"/>
</dbReference>
<dbReference type="Pfam" id="PF24570">
    <property type="entry name" value="BACK_BPM_SPOP"/>
    <property type="match status" value="1"/>
</dbReference>
<dbReference type="GO" id="GO:0016567">
    <property type="term" value="P:protein ubiquitination"/>
    <property type="evidence" value="ECO:0007669"/>
    <property type="project" value="InterPro"/>
</dbReference>
<protein>
    <recommendedName>
        <fullName evidence="7">BTB domain-containing protein</fullName>
    </recommendedName>
</protein>
<dbReference type="Pfam" id="PF22486">
    <property type="entry name" value="MATH_2"/>
    <property type="match status" value="1"/>
</dbReference>
<feature type="domain" description="BTB" evidence="3">
    <location>
        <begin position="208"/>
        <end position="278"/>
    </location>
</feature>
<dbReference type="CDD" id="cd00121">
    <property type="entry name" value="MATH"/>
    <property type="match status" value="1"/>
</dbReference>
<gene>
    <name evidence="5" type="ORF">U9M48_030396</name>
</gene>
<comment type="similarity">
    <text evidence="2">Belongs to the Tdpoz family.</text>
</comment>
<dbReference type="InterPro" id="IPR045005">
    <property type="entry name" value="BPM1-6"/>
</dbReference>
<feature type="domain" description="MATH" evidence="4">
    <location>
        <begin position="40"/>
        <end position="167"/>
    </location>
</feature>
<evidence type="ECO:0000259" key="4">
    <source>
        <dbReference type="PROSITE" id="PS50144"/>
    </source>
</evidence>
<dbReference type="SUPFAM" id="SSF49599">
    <property type="entry name" value="TRAF domain-like"/>
    <property type="match status" value="1"/>
</dbReference>
<dbReference type="SUPFAM" id="SSF54695">
    <property type="entry name" value="POZ domain"/>
    <property type="match status" value="1"/>
</dbReference>
<dbReference type="InterPro" id="IPR056423">
    <property type="entry name" value="BACK_BPM_SPOP"/>
</dbReference>
<dbReference type="PROSITE" id="PS50097">
    <property type="entry name" value="BTB"/>
    <property type="match status" value="1"/>
</dbReference>
<sequence>MTDCRGNSATDALAALAMSSTAASGKPSGSASAIVADATSGYHILKISGYSRTKGTPNGECIKSHPFTVAGHRRYIGYYPNGGSSESQDYISLFLFLDEDVSNKVVKAQHRFYFIDDVEEKAPSVTSESVDSYDRYVGCGKPKFKRREELEKSKHLKDDSFMVHCDIAVINEIRTEELEEAPTMTYVLVPPSDLHQHLGDLLQTEKGANVVFEVGTQTFKAHRCVLAARSPVFSAELFGQMKESDAAAGCSIRIDDMEPHVFMVLLFFVYTDSLPENMTSKEEEQGAMLQHLLVAADRYNLERLKLICEHRLRKCIEASTLATILVLDEQHHCHGLKKACFSFLESPVNLTAVLATDAF</sequence>
<proteinExistence type="inferred from homology"/>
<dbReference type="Gene3D" id="2.60.210.10">
    <property type="entry name" value="Apoptosis, Tumor Necrosis Factor Receptor Associated Protein 2, Chain A"/>
    <property type="match status" value="1"/>
</dbReference>
<evidence type="ECO:0000259" key="3">
    <source>
        <dbReference type="PROSITE" id="PS50097"/>
    </source>
</evidence>
<dbReference type="SMART" id="SM00225">
    <property type="entry name" value="BTB"/>
    <property type="match status" value="1"/>
</dbReference>
<keyword evidence="6" id="KW-1185">Reference proteome</keyword>
<dbReference type="PROSITE" id="PS50144">
    <property type="entry name" value="MATH"/>
    <property type="match status" value="1"/>
</dbReference>
<name>A0AAQ3U3I5_PASNO</name>
<dbReference type="InterPro" id="IPR002083">
    <property type="entry name" value="MATH/TRAF_dom"/>
</dbReference>
<dbReference type="InterPro" id="IPR008974">
    <property type="entry name" value="TRAF-like"/>
</dbReference>
<dbReference type="AlphaFoldDB" id="A0AAQ3U3I5"/>
<evidence type="ECO:0000256" key="2">
    <source>
        <dbReference type="ARBA" id="ARBA00010846"/>
    </source>
</evidence>
<evidence type="ECO:0000313" key="6">
    <source>
        <dbReference type="Proteomes" id="UP001341281"/>
    </source>
</evidence>
<comment type="pathway">
    <text evidence="1">Protein modification; protein ubiquitination.</text>
</comment>
<dbReference type="InterPro" id="IPR011333">
    <property type="entry name" value="SKP1/BTB/POZ_sf"/>
</dbReference>
<reference evidence="5 6" key="1">
    <citation type="submission" date="2024-02" db="EMBL/GenBank/DDBJ databases">
        <title>High-quality chromosome-scale genome assembly of Pensacola bahiagrass (Paspalum notatum Flugge var. saurae).</title>
        <authorList>
            <person name="Vega J.M."/>
            <person name="Podio M."/>
            <person name="Orjuela J."/>
            <person name="Siena L.A."/>
            <person name="Pessino S.C."/>
            <person name="Combes M.C."/>
            <person name="Mariac C."/>
            <person name="Albertini E."/>
            <person name="Pupilli F."/>
            <person name="Ortiz J.P.A."/>
            <person name="Leblanc O."/>
        </authorList>
    </citation>
    <scope>NUCLEOTIDE SEQUENCE [LARGE SCALE GENOMIC DNA]</scope>
    <source>
        <strain evidence="5">R1</strain>
        <tissue evidence="5">Leaf</tissue>
    </source>
</reference>
<dbReference type="PANTHER" id="PTHR26379:SF429">
    <property type="entry name" value="OS10G0428900 PROTEIN"/>
    <property type="match status" value="1"/>
</dbReference>
<dbReference type="Proteomes" id="UP001341281">
    <property type="component" value="Chromosome 07"/>
</dbReference>
<dbReference type="Pfam" id="PF00651">
    <property type="entry name" value="BTB"/>
    <property type="match status" value="1"/>
</dbReference>
<accession>A0AAQ3U3I5</accession>